<keyword evidence="6" id="KW-1185">Reference proteome</keyword>
<dbReference type="GO" id="GO:0004497">
    <property type="term" value="F:monooxygenase activity"/>
    <property type="evidence" value="ECO:0007669"/>
    <property type="project" value="UniProtKB-KW"/>
</dbReference>
<proteinExistence type="predicted"/>
<comment type="caution">
    <text evidence="5">The sequence shown here is derived from an EMBL/GenBank/DDBJ whole genome shotgun (WGS) entry which is preliminary data.</text>
</comment>
<dbReference type="PANTHER" id="PTHR23023">
    <property type="entry name" value="DIMETHYLANILINE MONOOXYGENASE"/>
    <property type="match status" value="1"/>
</dbReference>
<dbReference type="InterPro" id="IPR023753">
    <property type="entry name" value="FAD/NAD-binding_dom"/>
</dbReference>
<dbReference type="InterPro" id="IPR036188">
    <property type="entry name" value="FAD/NAD-bd_sf"/>
</dbReference>
<dbReference type="Pfam" id="PF07992">
    <property type="entry name" value="Pyr_redox_2"/>
    <property type="match status" value="1"/>
</dbReference>
<dbReference type="GeneID" id="73330727"/>
<dbReference type="RefSeq" id="XP_049132094.1">
    <property type="nucleotide sequence ID" value="XM_049276137.1"/>
</dbReference>
<dbReference type="EMBL" id="BQXU01000031">
    <property type="protein sequence ID" value="GKT49744.1"/>
    <property type="molecule type" value="Genomic_DNA"/>
</dbReference>
<dbReference type="Gene3D" id="3.50.50.60">
    <property type="entry name" value="FAD/NAD(P)-binding domain"/>
    <property type="match status" value="1"/>
</dbReference>
<evidence type="ECO:0000313" key="5">
    <source>
        <dbReference type="EMBL" id="GKT49744.1"/>
    </source>
</evidence>
<sequence>MYNVIVVGAGWYGLAAARAYIQDHPNDNVLVIEAESTCGSTWSNNRLYPGLKSNNLWGSYEYPEFPMLEEVYGVTEGQHIPAAVLHRCLTDFAKKFGVFEKTRFDTKVTSVESTSTETWKISVTSSEFNGGDEVLETEKLILTTGQETFTPRLLHAKEFCVNADTVNTCKKAVVVGAVKSAFDCAYAYAPSEGSVQVDLIIRATGDVPVWLCPPYITPFLQKMEGLLCTRALTWFNPCPWGAEEGYGIVRRFLHNTGIGNFIVNDFWNVLSMDVVNAHGYNDHPEVFKLKPWQSPMWTGSGVGIHNYETNFYDLVRQGKIRVHLADILRPDGATVNLTNGEVIETDIVLCAMGWRKEPSLEFIKFDRGLKQQNLERERLINDANVEIRSMFPMLNDQPVLRREQPKGEPLHNYRFIVPSQSVFKKNIAYAGMVSTVFTSVFASVQGLWISAYFDGKLQRALKSEVDVTKEVMLHTQFGRWRYPCGYGASLPDFAFDSVPYVDLLLNDLGLKAHRKTSTIVDLVEAYKPADYAGVAQEWENKQ</sequence>
<evidence type="ECO:0000259" key="4">
    <source>
        <dbReference type="Pfam" id="PF07992"/>
    </source>
</evidence>
<gene>
    <name evidence="5" type="ORF">ColSpa_09925</name>
</gene>
<evidence type="ECO:0000256" key="2">
    <source>
        <dbReference type="ARBA" id="ARBA00022827"/>
    </source>
</evidence>
<evidence type="ECO:0000313" key="6">
    <source>
        <dbReference type="Proteomes" id="UP001055115"/>
    </source>
</evidence>
<dbReference type="SUPFAM" id="SSF51905">
    <property type="entry name" value="FAD/NAD(P)-binding domain"/>
    <property type="match status" value="2"/>
</dbReference>
<feature type="domain" description="FAD/NAD(P)-binding" evidence="4">
    <location>
        <begin position="2"/>
        <end position="191"/>
    </location>
</feature>
<dbReference type="AlphaFoldDB" id="A0AA37PCN1"/>
<accession>A0AA37PCN1</accession>
<keyword evidence="5" id="KW-0503">Monooxygenase</keyword>
<keyword evidence="1" id="KW-0285">Flavoprotein</keyword>
<evidence type="ECO:0000256" key="3">
    <source>
        <dbReference type="ARBA" id="ARBA00023002"/>
    </source>
</evidence>
<evidence type="ECO:0000256" key="1">
    <source>
        <dbReference type="ARBA" id="ARBA00022630"/>
    </source>
</evidence>
<name>A0AA37PCN1_9PEZI</name>
<keyword evidence="2" id="KW-0274">FAD</keyword>
<organism evidence="5 6">
    <name type="scientific">Colletotrichum spaethianum</name>
    <dbReference type="NCBI Taxonomy" id="700344"/>
    <lineage>
        <taxon>Eukaryota</taxon>
        <taxon>Fungi</taxon>
        <taxon>Dikarya</taxon>
        <taxon>Ascomycota</taxon>
        <taxon>Pezizomycotina</taxon>
        <taxon>Sordariomycetes</taxon>
        <taxon>Hypocreomycetidae</taxon>
        <taxon>Glomerellales</taxon>
        <taxon>Glomerellaceae</taxon>
        <taxon>Colletotrichum</taxon>
        <taxon>Colletotrichum spaethianum species complex</taxon>
    </lineage>
</organism>
<protein>
    <submittedName>
        <fullName evidence="5">FAD-dependent monooxygenase DEP4</fullName>
    </submittedName>
</protein>
<reference evidence="5 6" key="1">
    <citation type="submission" date="2022-03" db="EMBL/GenBank/DDBJ databases">
        <title>Genome data of Colletotrichum spp.</title>
        <authorList>
            <person name="Utami Y.D."/>
            <person name="Hiruma K."/>
        </authorList>
    </citation>
    <scope>NUCLEOTIDE SEQUENCE [LARGE SCALE GENOMIC DNA]</scope>
    <source>
        <strain evidence="5 6">MAFF 239500</strain>
    </source>
</reference>
<keyword evidence="3" id="KW-0560">Oxidoreductase</keyword>
<dbReference type="InterPro" id="IPR050346">
    <property type="entry name" value="FMO-like"/>
</dbReference>
<dbReference type="Proteomes" id="UP001055115">
    <property type="component" value="Unassembled WGS sequence"/>
</dbReference>